<dbReference type="Proteomes" id="UP001596383">
    <property type="component" value="Unassembled WGS sequence"/>
</dbReference>
<protein>
    <submittedName>
        <fullName evidence="1">Uncharacterized protein</fullName>
    </submittedName>
</protein>
<comment type="caution">
    <text evidence="1">The sequence shown here is derived from an EMBL/GenBank/DDBJ whole genome shotgun (WGS) entry which is preliminary data.</text>
</comment>
<reference evidence="1 2" key="1">
    <citation type="journal article" date="2019" name="Int. J. Syst. Evol. Microbiol.">
        <title>The Global Catalogue of Microorganisms (GCM) 10K type strain sequencing project: providing services to taxonomists for standard genome sequencing and annotation.</title>
        <authorList>
            <consortium name="The Broad Institute Genomics Platform"/>
            <consortium name="The Broad Institute Genome Sequencing Center for Infectious Disease"/>
            <person name="Wu L."/>
            <person name="Ma J."/>
        </authorList>
    </citation>
    <scope>NUCLEOTIDE SEQUENCE [LARGE SCALE GENOMIC DNA]</scope>
    <source>
        <strain evidence="1 2">LMG 29247</strain>
    </source>
</reference>
<accession>A0ABD5SRS9</accession>
<keyword evidence="2" id="KW-1185">Reference proteome</keyword>
<name>A0ABD5SRS9_9EURY</name>
<organism evidence="1 2">
    <name type="scientific">Natrinema soli</name>
    <dbReference type="NCBI Taxonomy" id="1930624"/>
    <lineage>
        <taxon>Archaea</taxon>
        <taxon>Methanobacteriati</taxon>
        <taxon>Methanobacteriota</taxon>
        <taxon>Stenosarchaea group</taxon>
        <taxon>Halobacteria</taxon>
        <taxon>Halobacteriales</taxon>
        <taxon>Natrialbaceae</taxon>
        <taxon>Natrinema</taxon>
    </lineage>
</organism>
<evidence type="ECO:0000313" key="2">
    <source>
        <dbReference type="Proteomes" id="UP001596383"/>
    </source>
</evidence>
<dbReference type="RefSeq" id="WP_273738990.1">
    <property type="nucleotide sequence ID" value="NZ_JAQIVI010000210.1"/>
</dbReference>
<gene>
    <name evidence="1" type="ORF">ACFQE6_13690</name>
</gene>
<sequence length="42" mass="4911">MDDPERGEDAKSLTEDGCYILWDGTPEGWLRCRDAPILEDWR</sequence>
<dbReference type="EMBL" id="JBHSWV010000210">
    <property type="protein sequence ID" value="MFC6766001.1"/>
    <property type="molecule type" value="Genomic_DNA"/>
</dbReference>
<dbReference type="AlphaFoldDB" id="A0ABD5SRS9"/>
<proteinExistence type="predicted"/>
<evidence type="ECO:0000313" key="1">
    <source>
        <dbReference type="EMBL" id="MFC6766001.1"/>
    </source>
</evidence>